<name>A0A1G8HJU8_9BACI</name>
<feature type="signal peptide" evidence="2">
    <location>
        <begin position="1"/>
        <end position="27"/>
    </location>
</feature>
<dbReference type="OrthoDB" id="9801679at2"/>
<feature type="region of interest" description="Disordered" evidence="1">
    <location>
        <begin position="336"/>
        <end position="376"/>
    </location>
</feature>
<dbReference type="EMBL" id="FNDU01000004">
    <property type="protein sequence ID" value="SDI06924.1"/>
    <property type="molecule type" value="Genomic_DNA"/>
</dbReference>
<evidence type="ECO:0000313" key="3">
    <source>
        <dbReference type="EMBL" id="SDI06924.1"/>
    </source>
</evidence>
<feature type="region of interest" description="Disordered" evidence="1">
    <location>
        <begin position="292"/>
        <end position="311"/>
    </location>
</feature>
<organism evidence="3 4">
    <name type="scientific">Alteribacillus bidgolensis</name>
    <dbReference type="NCBI Taxonomy" id="930129"/>
    <lineage>
        <taxon>Bacteria</taxon>
        <taxon>Bacillati</taxon>
        <taxon>Bacillota</taxon>
        <taxon>Bacilli</taxon>
        <taxon>Bacillales</taxon>
        <taxon>Bacillaceae</taxon>
        <taxon>Alteribacillus</taxon>
    </lineage>
</organism>
<keyword evidence="4" id="KW-1185">Reference proteome</keyword>
<evidence type="ECO:0000313" key="4">
    <source>
        <dbReference type="Proteomes" id="UP000199017"/>
    </source>
</evidence>
<keyword evidence="2" id="KW-0732">Signal</keyword>
<dbReference type="SUPFAM" id="SSF52317">
    <property type="entry name" value="Class I glutamine amidotransferase-like"/>
    <property type="match status" value="1"/>
</dbReference>
<feature type="chain" id="PRO_5011472421" description="Endonuclease" evidence="2">
    <location>
        <begin position="28"/>
        <end position="864"/>
    </location>
</feature>
<feature type="compositionally biased region" description="Basic and acidic residues" evidence="1">
    <location>
        <begin position="352"/>
        <end position="368"/>
    </location>
</feature>
<dbReference type="InterPro" id="IPR039975">
    <property type="entry name" value="IFT52"/>
</dbReference>
<protein>
    <recommendedName>
        <fullName evidence="5">Endonuclease</fullName>
    </recommendedName>
</protein>
<dbReference type="PANTHER" id="PTHR12969:SF7">
    <property type="entry name" value="INTRAFLAGELLAR TRANSPORT PROTEIN 52 HOMOLOG"/>
    <property type="match status" value="1"/>
</dbReference>
<gene>
    <name evidence="3" type="ORF">SAMN05216352_104293</name>
</gene>
<evidence type="ECO:0000256" key="2">
    <source>
        <dbReference type="SAM" id="SignalP"/>
    </source>
</evidence>
<dbReference type="Proteomes" id="UP000199017">
    <property type="component" value="Unassembled WGS sequence"/>
</dbReference>
<evidence type="ECO:0000256" key="1">
    <source>
        <dbReference type="SAM" id="MobiDB-lite"/>
    </source>
</evidence>
<dbReference type="InterPro" id="IPR029062">
    <property type="entry name" value="Class_I_gatase-like"/>
</dbReference>
<dbReference type="AlphaFoldDB" id="A0A1G8HJU8"/>
<proteinExistence type="predicted"/>
<dbReference type="STRING" id="930129.SAMN05216352_104293"/>
<evidence type="ECO:0008006" key="5">
    <source>
        <dbReference type="Google" id="ProtNLM"/>
    </source>
</evidence>
<dbReference type="InterPro" id="IPR036700">
    <property type="entry name" value="BOBF_sf"/>
</dbReference>
<reference evidence="3 4" key="1">
    <citation type="submission" date="2016-10" db="EMBL/GenBank/DDBJ databases">
        <authorList>
            <person name="de Groot N.N."/>
        </authorList>
    </citation>
    <scope>NUCLEOTIDE SEQUENCE [LARGE SCALE GENOMIC DNA]</scope>
    <source>
        <strain evidence="4">P4B,CCM 7963,CECT 7998,DSM 25260,IBRC-M 10614,KCTC 13821</strain>
    </source>
</reference>
<dbReference type="RefSeq" id="WP_091583960.1">
    <property type="nucleotide sequence ID" value="NZ_FNDU01000004.1"/>
</dbReference>
<dbReference type="CDD" id="cd04486">
    <property type="entry name" value="YhcR_OBF_like"/>
    <property type="match status" value="1"/>
</dbReference>
<dbReference type="PANTHER" id="PTHR12969">
    <property type="entry name" value="NGD5/OSM-6/IFT52"/>
    <property type="match status" value="1"/>
</dbReference>
<sequence>MKLRHVRTFLSAVILAVCLWIPGTAAAFGPEAPAPVIEPEEANGKQVLFDNSHGQTAGQADWVIDGAFSDFAEGIADRGYYVEELRQITPIQVDDLEAYDVFIIPEANIPFQKEEQEALIEYTENGGSIFFISDHYNADRNKNRWDSSEIMNGYRRGAYSNPTKGMDDDEKAAMEGVESSDWLADHFGIRFRYNAPGTITADEIVSPDETFGITEGVNEVAVHAGSTLAITNPEQAKGIVYLPENLNESDKWGPAVDEGIYFGGGEEEGPYAAISKLQAGKAAFIGDSSPVEDATPKYRNEETGDSKTTYDGFQEADDSVLLLNMVDWLAEEESYESFSEKDIPLDNVSPLLDKETPKQSTEPEKEPWSEPAANYEWYNPDTFASGSYGSYEEAEKDPSYQFQHQDPLPNNESFTLELIIEGLESGETVTGYNAGMYLDGGEQIAQVQNEDGSWPSSYGYSEKFSVTADEEGIAVKELTVRVKEGTEGPANLRLRQGGSNLYTTTVTLAEETSDNPEEEPQFMTIAEARQQTEGTTVQVEGVITSTPGIFGAQGFYVQDDTGGIYIYQHDSGFEKGEHVTITGSTASFQNQIELTDIESIEKNGSTELPPYHVVNDVNDQNQGERVEIASGTIKNVESYYNAFEFDIDKNDKATRVRVDNRTGISLESFQSQFQEGDLVTIAGIASIYQDTYQLMLLNLEDIKKETHPPVIQDIDFSTFDITKEYSVPITVTDKDNDIAEVTAFLNDETWEDQIKISPLLVTPGEYEINVKAADEEGNSTERTFTVEAVLDLSQLDDLIEKGNQQGFIKNDKVAERLLKKAENVQQAKNEPSRQGKWNALQHQMKAQSGKKIEEEYLQYWQYPQ</sequence>
<feature type="compositionally biased region" description="Basic and acidic residues" evidence="1">
    <location>
        <begin position="294"/>
        <end position="305"/>
    </location>
</feature>
<dbReference type="SUPFAM" id="SSF101756">
    <property type="entry name" value="Hypothetical protein YgiW"/>
    <property type="match status" value="1"/>
</dbReference>
<accession>A0A1G8HJU8</accession>